<evidence type="ECO:0000256" key="4">
    <source>
        <dbReference type="ARBA" id="ARBA00022741"/>
    </source>
</evidence>
<feature type="domain" description="Protein kinase" evidence="9">
    <location>
        <begin position="580"/>
        <end position="854"/>
    </location>
</feature>
<dbReference type="InterPro" id="IPR011009">
    <property type="entry name" value="Kinase-like_dom_sf"/>
</dbReference>
<dbReference type="SUPFAM" id="SSF57850">
    <property type="entry name" value="RING/U-box"/>
    <property type="match status" value="1"/>
</dbReference>
<keyword evidence="11" id="KW-0418">Kinase</keyword>
<keyword evidence="6" id="KW-0862">Zinc</keyword>
<dbReference type="PROSITE" id="PS50011">
    <property type="entry name" value="PROTEIN_KINASE_DOM"/>
    <property type="match status" value="1"/>
</dbReference>
<dbReference type="eggNOG" id="KOG4308">
    <property type="taxonomic scope" value="Eukaryota"/>
</dbReference>
<keyword evidence="6" id="KW-0863">Zinc-finger</keyword>
<dbReference type="GO" id="GO:0048471">
    <property type="term" value="C:perinuclear region of cytoplasm"/>
    <property type="evidence" value="ECO:0007669"/>
    <property type="project" value="TreeGrafter"/>
</dbReference>
<dbReference type="Gene3D" id="1.10.510.10">
    <property type="entry name" value="Transferase(Phosphotransferase) domain 1"/>
    <property type="match status" value="1"/>
</dbReference>
<feature type="binding site" evidence="7">
    <location>
        <position position="607"/>
    </location>
    <ligand>
        <name>ATP</name>
        <dbReference type="ChEBI" id="CHEBI:30616"/>
    </ligand>
</feature>
<keyword evidence="5 7" id="KW-0067">ATP-binding</keyword>
<keyword evidence="6" id="KW-0479">Metal-binding</keyword>
<keyword evidence="2" id="KW-0433">Leucine-rich repeat</keyword>
<evidence type="ECO:0000256" key="6">
    <source>
        <dbReference type="PROSITE-ProRule" id="PRU00175"/>
    </source>
</evidence>
<dbReference type="OrthoDB" id="4062651at2759"/>
<protein>
    <submittedName>
        <fullName evidence="11">TKL/IRAK protein kinase</fullName>
    </submittedName>
</protein>
<evidence type="ECO:0000313" key="11">
    <source>
        <dbReference type="EMBL" id="KJE88442.1"/>
    </source>
</evidence>
<sequence length="925" mass="98358">MASARTPRQRELFEIAKSYSWVNLKSSGIADETAVVIAEGLKENRNLQMLDLSDNQIGDAGAQAIGAALRKKTKLSVLLLSNNKIGETGARAIAEGLQTSTALTQLGMHTNQIGDAGAQAIGPALRDKAKLSLLHLESNKIGDAGARAIAEGLKTSTTLTKLGMRANLVGDAGAQAIGSVLRNKASLTGLYLDKNTIGDTGARAIADGLQTTTALTELRMNANQIGDAGAQAIGTALRNKANLSLLYLNSNRIGDSGAIAIAEGMQMSTALIDLRMNTNQIGDAGAQAIASTLRNKANLSILYLDENKVGDAGARAVAEGLQVSTALTRLGMDSNRIGHAGAQAIAAALRNKANLSRLSLSNNKIGDTGAQAIAESLQTATALTELGMQTNHIGDAGAQAIGSTLRNKANLSILYLHRNKIGDTGARAIAEGLQTLSALTDFRMNDNQIGDAGAHAIGSALRNKATLSKLSLSNNQISSSAAQLLSQSVPKTCEFSAESQRGSFQDATPPASPSVISTKTAHLSDTPSSPLPTSDSMSQDVRQLQARIAQLELAQQTTNPINSGIPRVPLQVLSQATAQFSESKRIGAGGFGHVYSGVWSGQPVAVKRLAAGSNQGVAQFESELEALSRFRHPNIVTIMCYAQEGNERCLAFELMANGSVRDRLDRKGGTPALSWDQRRNIATSIANAMHFVQTAIPRQPLFHLDLKTDNVLLDAQFNAKVADFGLTRSAPMQVDGQSYVHTQTVQGTLLYICPEYQHEGKVSIKTDVYSYGMILLELVTGQPPSLNLMANVRRELKKSRKVDAVLDKAIDWSIQDKEAAQAMAELASDCLETVRVDRPSFGEILRRLSGKEAAGANEEEAVAGSDRECLVCFNAPTNAKLMPCYHACVCVACAQWMIQRQDKCMICRVPPTSFQEGTFNQTFVQ</sequence>
<accession>A0A0D2VFD7</accession>
<feature type="region of interest" description="Disordered" evidence="8">
    <location>
        <begin position="496"/>
        <end position="541"/>
    </location>
</feature>
<keyword evidence="12" id="KW-1185">Reference proteome</keyword>
<organism evidence="11 12">
    <name type="scientific">Capsaspora owczarzaki (strain ATCC 30864)</name>
    <dbReference type="NCBI Taxonomy" id="595528"/>
    <lineage>
        <taxon>Eukaryota</taxon>
        <taxon>Filasterea</taxon>
        <taxon>Capsaspora</taxon>
    </lineage>
</organism>
<dbReference type="OMA" id="KIFAIQE"/>
<dbReference type="InterPro" id="IPR001611">
    <property type="entry name" value="Leu-rich_rpt"/>
</dbReference>
<dbReference type="SUPFAM" id="SSF56112">
    <property type="entry name" value="Protein kinase-like (PK-like)"/>
    <property type="match status" value="1"/>
</dbReference>
<evidence type="ECO:0000259" key="9">
    <source>
        <dbReference type="PROSITE" id="PS50011"/>
    </source>
</evidence>
<dbReference type="InterPro" id="IPR013083">
    <property type="entry name" value="Znf_RING/FYVE/PHD"/>
</dbReference>
<dbReference type="PhylomeDB" id="A0A0D2VFD7"/>
<dbReference type="Gene3D" id="3.30.200.20">
    <property type="entry name" value="Phosphorylase Kinase, domain 1"/>
    <property type="match status" value="1"/>
</dbReference>
<keyword evidence="3" id="KW-0677">Repeat</keyword>
<dbReference type="Pfam" id="PF13516">
    <property type="entry name" value="LRR_6"/>
    <property type="match status" value="12"/>
</dbReference>
<keyword evidence="1" id="KW-0343">GTPase activation</keyword>
<name>A0A0D2VFD7_CAPO3</name>
<evidence type="ECO:0000256" key="5">
    <source>
        <dbReference type="ARBA" id="ARBA00022840"/>
    </source>
</evidence>
<dbReference type="InterPro" id="IPR001841">
    <property type="entry name" value="Znf_RING"/>
</dbReference>
<dbReference type="Proteomes" id="UP000008743">
    <property type="component" value="Unassembled WGS sequence"/>
</dbReference>
<evidence type="ECO:0000259" key="10">
    <source>
        <dbReference type="PROSITE" id="PS50089"/>
    </source>
</evidence>
<dbReference type="eggNOG" id="KOG1187">
    <property type="taxonomic scope" value="Eukaryota"/>
</dbReference>
<dbReference type="PANTHER" id="PTHR24113:SF12">
    <property type="entry name" value="RAN GTPASE-ACTIVATING PROTEIN 1"/>
    <property type="match status" value="1"/>
</dbReference>
<dbReference type="Gene3D" id="3.80.10.10">
    <property type="entry name" value="Ribonuclease Inhibitor"/>
    <property type="match status" value="4"/>
</dbReference>
<keyword evidence="4 7" id="KW-0547">Nucleotide-binding</keyword>
<dbReference type="GO" id="GO:0005829">
    <property type="term" value="C:cytosol"/>
    <property type="evidence" value="ECO:0007669"/>
    <property type="project" value="TreeGrafter"/>
</dbReference>
<reference evidence="12" key="1">
    <citation type="submission" date="2011-02" db="EMBL/GenBank/DDBJ databases">
        <title>The Genome Sequence of Capsaspora owczarzaki ATCC 30864.</title>
        <authorList>
            <person name="Russ C."/>
            <person name="Cuomo C."/>
            <person name="Burger G."/>
            <person name="Gray M.W."/>
            <person name="Holland P.W.H."/>
            <person name="King N."/>
            <person name="Lang F.B.F."/>
            <person name="Roger A.J."/>
            <person name="Ruiz-Trillo I."/>
            <person name="Young S.K."/>
            <person name="Zeng Q."/>
            <person name="Gargeya S."/>
            <person name="Alvarado L."/>
            <person name="Berlin A."/>
            <person name="Chapman S.B."/>
            <person name="Chen Z."/>
            <person name="Freedman E."/>
            <person name="Gellesch M."/>
            <person name="Goldberg J."/>
            <person name="Griggs A."/>
            <person name="Gujja S."/>
            <person name="Heilman E."/>
            <person name="Heiman D."/>
            <person name="Howarth C."/>
            <person name="Mehta T."/>
            <person name="Neiman D."/>
            <person name="Pearson M."/>
            <person name="Roberts A."/>
            <person name="Saif S."/>
            <person name="Shea T."/>
            <person name="Shenoy N."/>
            <person name="Sisk P."/>
            <person name="Stolte C."/>
            <person name="Sykes S."/>
            <person name="White J."/>
            <person name="Yandava C."/>
            <person name="Haas B."/>
            <person name="Nusbaum C."/>
            <person name="Birren B."/>
        </authorList>
    </citation>
    <scope>NUCLEOTIDE SEQUENCE</scope>
    <source>
        <strain evidence="12">ATCC 30864</strain>
    </source>
</reference>
<dbReference type="GO" id="GO:0004672">
    <property type="term" value="F:protein kinase activity"/>
    <property type="evidence" value="ECO:0007669"/>
    <property type="project" value="InterPro"/>
</dbReference>
<dbReference type="PROSITE" id="PS50089">
    <property type="entry name" value="ZF_RING_2"/>
    <property type="match status" value="1"/>
</dbReference>
<dbReference type="AlphaFoldDB" id="A0A0D2VFD7"/>
<dbReference type="GO" id="GO:0005634">
    <property type="term" value="C:nucleus"/>
    <property type="evidence" value="ECO:0007669"/>
    <property type="project" value="TreeGrafter"/>
</dbReference>
<dbReference type="SMART" id="SM00368">
    <property type="entry name" value="LRR_RI"/>
    <property type="match status" value="16"/>
</dbReference>
<evidence type="ECO:0000256" key="1">
    <source>
        <dbReference type="ARBA" id="ARBA00022468"/>
    </source>
</evidence>
<keyword evidence="11" id="KW-0808">Transferase</keyword>
<feature type="compositionally biased region" description="Polar residues" evidence="8">
    <location>
        <begin position="497"/>
        <end position="506"/>
    </location>
</feature>
<evidence type="ECO:0000256" key="7">
    <source>
        <dbReference type="PROSITE-ProRule" id="PRU10141"/>
    </source>
</evidence>
<evidence type="ECO:0000313" key="12">
    <source>
        <dbReference type="Proteomes" id="UP000008743"/>
    </source>
</evidence>
<dbReference type="InterPro" id="IPR008271">
    <property type="entry name" value="Ser/Thr_kinase_AS"/>
</dbReference>
<evidence type="ECO:0000256" key="2">
    <source>
        <dbReference type="ARBA" id="ARBA00022614"/>
    </source>
</evidence>
<dbReference type="GO" id="GO:0031267">
    <property type="term" value="F:small GTPase binding"/>
    <property type="evidence" value="ECO:0007669"/>
    <property type="project" value="TreeGrafter"/>
</dbReference>
<dbReference type="GO" id="GO:0008270">
    <property type="term" value="F:zinc ion binding"/>
    <property type="evidence" value="ECO:0007669"/>
    <property type="project" value="UniProtKB-KW"/>
</dbReference>
<dbReference type="SMART" id="SM00220">
    <property type="entry name" value="S_TKc"/>
    <property type="match status" value="1"/>
</dbReference>
<dbReference type="GO" id="GO:0006913">
    <property type="term" value="P:nucleocytoplasmic transport"/>
    <property type="evidence" value="ECO:0007669"/>
    <property type="project" value="TreeGrafter"/>
</dbReference>
<dbReference type="GO" id="GO:0005096">
    <property type="term" value="F:GTPase activator activity"/>
    <property type="evidence" value="ECO:0007669"/>
    <property type="project" value="UniProtKB-KW"/>
</dbReference>
<dbReference type="InterPro" id="IPR032675">
    <property type="entry name" value="LRR_dom_sf"/>
</dbReference>
<dbReference type="GO" id="GO:0005524">
    <property type="term" value="F:ATP binding"/>
    <property type="evidence" value="ECO:0007669"/>
    <property type="project" value="UniProtKB-UniRule"/>
</dbReference>
<feature type="domain" description="RING-type" evidence="10">
    <location>
        <begin position="869"/>
        <end position="908"/>
    </location>
</feature>
<dbReference type="Gene3D" id="3.30.40.10">
    <property type="entry name" value="Zinc/RING finger domain, C3HC4 (zinc finger)"/>
    <property type="match status" value="1"/>
</dbReference>
<dbReference type="Pfam" id="PF00069">
    <property type="entry name" value="Pkinase"/>
    <property type="match status" value="1"/>
</dbReference>
<proteinExistence type="predicted"/>
<dbReference type="InterPro" id="IPR000719">
    <property type="entry name" value="Prot_kinase_dom"/>
</dbReference>
<dbReference type="InParanoid" id="A0A0D2VFD7"/>
<evidence type="ECO:0000256" key="3">
    <source>
        <dbReference type="ARBA" id="ARBA00022737"/>
    </source>
</evidence>
<dbReference type="InterPro" id="IPR027038">
    <property type="entry name" value="RanGap"/>
</dbReference>
<feature type="compositionally biased region" description="Low complexity" evidence="8">
    <location>
        <begin position="523"/>
        <end position="536"/>
    </location>
</feature>
<dbReference type="SUPFAM" id="SSF52047">
    <property type="entry name" value="RNI-like"/>
    <property type="match status" value="2"/>
</dbReference>
<gene>
    <name evidence="11" type="ORF">CAOG_000099</name>
</gene>
<evidence type="ECO:0000256" key="8">
    <source>
        <dbReference type="SAM" id="MobiDB-lite"/>
    </source>
</evidence>
<dbReference type="InterPro" id="IPR017441">
    <property type="entry name" value="Protein_kinase_ATP_BS"/>
</dbReference>
<dbReference type="Pfam" id="PF13920">
    <property type="entry name" value="zf-C3HC4_3"/>
    <property type="match status" value="1"/>
</dbReference>
<dbReference type="EMBL" id="KE346360">
    <property type="protein sequence ID" value="KJE88442.1"/>
    <property type="molecule type" value="Genomic_DNA"/>
</dbReference>
<dbReference type="PROSITE" id="PS00107">
    <property type="entry name" value="PROTEIN_KINASE_ATP"/>
    <property type="match status" value="1"/>
</dbReference>
<dbReference type="PANTHER" id="PTHR24113">
    <property type="entry name" value="RAN GTPASE-ACTIVATING PROTEIN 1"/>
    <property type="match status" value="1"/>
</dbReference>
<dbReference type="PROSITE" id="PS00108">
    <property type="entry name" value="PROTEIN_KINASE_ST"/>
    <property type="match status" value="1"/>
</dbReference>